<dbReference type="OMA" id="CSRNCIS"/>
<dbReference type="Proteomes" id="UP000094527">
    <property type="component" value="Unassembled WGS sequence"/>
</dbReference>
<feature type="transmembrane region" description="Helical" evidence="2">
    <location>
        <begin position="211"/>
        <end position="228"/>
    </location>
</feature>
<evidence type="ECO:0000256" key="2">
    <source>
        <dbReference type="SAM" id="Phobius"/>
    </source>
</evidence>
<dbReference type="Pfam" id="PF06916">
    <property type="entry name" value="FAM210A-B_dom"/>
    <property type="match status" value="1"/>
</dbReference>
<proteinExistence type="predicted"/>
<evidence type="ECO:0000313" key="5">
    <source>
        <dbReference type="Proteomes" id="UP000094527"/>
    </source>
</evidence>
<keyword evidence="5" id="KW-1185">Reference proteome</keyword>
<keyword evidence="2" id="KW-0812">Transmembrane</keyword>
<dbReference type="PANTHER" id="PTHR21377:SF0">
    <property type="entry name" value="PROTEIN FAM210B, MITOCHONDRIAL"/>
    <property type="match status" value="1"/>
</dbReference>
<evidence type="ECO:0000313" key="4">
    <source>
        <dbReference type="EMBL" id="ODN05905.1"/>
    </source>
</evidence>
<keyword evidence="2" id="KW-0472">Membrane</keyword>
<accession>A0A1D2NLC7</accession>
<sequence>MAFFNKGTVTFSGIHKLSCFCTSTLLTPSIYVIPGATTKFQSARYLSTSSPIQVTSKKDFQSLIRPVLLPKLTSSHAVSSQSMQILRMISSTVPDNTKVKLEETKTSSENGTKSSASGNEEISSPSPTPAPEEGLSTKEKLKRAVRDYGATVIVFHITLALTSLGFFYILVSSGLDVVALLGKIGISESLLNSKVTEEASKFVVAYAVHKVFAPVRITITLTATPLIVRKLRSMGILKQAVKPKST</sequence>
<organism evidence="4 5">
    <name type="scientific">Orchesella cincta</name>
    <name type="common">Springtail</name>
    <name type="synonym">Podura cincta</name>
    <dbReference type="NCBI Taxonomy" id="48709"/>
    <lineage>
        <taxon>Eukaryota</taxon>
        <taxon>Metazoa</taxon>
        <taxon>Ecdysozoa</taxon>
        <taxon>Arthropoda</taxon>
        <taxon>Hexapoda</taxon>
        <taxon>Collembola</taxon>
        <taxon>Entomobryomorpha</taxon>
        <taxon>Entomobryoidea</taxon>
        <taxon>Orchesellidae</taxon>
        <taxon>Orchesellinae</taxon>
        <taxon>Orchesella</taxon>
    </lineage>
</organism>
<evidence type="ECO:0000256" key="1">
    <source>
        <dbReference type="SAM" id="MobiDB-lite"/>
    </source>
</evidence>
<feature type="transmembrane region" description="Helical" evidence="2">
    <location>
        <begin position="148"/>
        <end position="171"/>
    </location>
</feature>
<evidence type="ECO:0000259" key="3">
    <source>
        <dbReference type="Pfam" id="PF06916"/>
    </source>
</evidence>
<feature type="compositionally biased region" description="Polar residues" evidence="1">
    <location>
        <begin position="107"/>
        <end position="125"/>
    </location>
</feature>
<dbReference type="EMBL" id="LJIJ01000013">
    <property type="protein sequence ID" value="ODN05905.1"/>
    <property type="molecule type" value="Genomic_DNA"/>
</dbReference>
<dbReference type="PANTHER" id="PTHR21377">
    <property type="entry name" value="PROTEIN FAM210B, MITOCHONDRIAL"/>
    <property type="match status" value="1"/>
</dbReference>
<dbReference type="InterPro" id="IPR009688">
    <property type="entry name" value="FAM210A/B-like_dom"/>
</dbReference>
<reference evidence="4 5" key="1">
    <citation type="journal article" date="2016" name="Genome Biol. Evol.">
        <title>Gene Family Evolution Reflects Adaptation to Soil Environmental Stressors in the Genome of the Collembolan Orchesella cincta.</title>
        <authorList>
            <person name="Faddeeva-Vakhrusheva A."/>
            <person name="Derks M.F."/>
            <person name="Anvar S.Y."/>
            <person name="Agamennone V."/>
            <person name="Suring W."/>
            <person name="Smit S."/>
            <person name="van Straalen N.M."/>
            <person name="Roelofs D."/>
        </authorList>
    </citation>
    <scope>NUCLEOTIDE SEQUENCE [LARGE SCALE GENOMIC DNA]</scope>
    <source>
        <tissue evidence="4">Mixed pool</tissue>
    </source>
</reference>
<name>A0A1D2NLC7_ORCCI</name>
<dbReference type="OrthoDB" id="426386at2759"/>
<keyword evidence="2" id="KW-1133">Transmembrane helix</keyword>
<dbReference type="InterPro" id="IPR045866">
    <property type="entry name" value="FAM210A/B-like"/>
</dbReference>
<gene>
    <name evidence="4" type="ORF">Ocin01_00789</name>
</gene>
<feature type="region of interest" description="Disordered" evidence="1">
    <location>
        <begin position="102"/>
        <end position="138"/>
    </location>
</feature>
<comment type="caution">
    <text evidence="4">The sequence shown here is derived from an EMBL/GenBank/DDBJ whole genome shotgun (WGS) entry which is preliminary data.</text>
</comment>
<dbReference type="AlphaFoldDB" id="A0A1D2NLC7"/>
<dbReference type="GO" id="GO:0005739">
    <property type="term" value="C:mitochondrion"/>
    <property type="evidence" value="ECO:0007669"/>
    <property type="project" value="TreeGrafter"/>
</dbReference>
<protein>
    <recommendedName>
        <fullName evidence="3">DUF1279 domain-containing protein</fullName>
    </recommendedName>
</protein>
<dbReference type="STRING" id="48709.A0A1D2NLC7"/>
<feature type="domain" description="DUF1279" evidence="3">
    <location>
        <begin position="139"/>
        <end position="226"/>
    </location>
</feature>